<dbReference type="AlphaFoldDB" id="A0AAX6NBQ3"/>
<evidence type="ECO:0000313" key="2">
    <source>
        <dbReference type="EMBL" id="MDU9693331.1"/>
    </source>
</evidence>
<keyword evidence="1" id="KW-1133">Transmembrane helix</keyword>
<dbReference type="Proteomes" id="UP001269400">
    <property type="component" value="Unassembled WGS sequence"/>
</dbReference>
<name>A0AAX6NBQ3_PRIAR</name>
<accession>A0AAX6NBQ3</accession>
<dbReference type="RefSeq" id="WP_316910559.1">
    <property type="nucleotide sequence ID" value="NZ_JAPTGD010000002.1"/>
</dbReference>
<proteinExistence type="predicted"/>
<evidence type="ECO:0000313" key="3">
    <source>
        <dbReference type="Proteomes" id="UP001269400"/>
    </source>
</evidence>
<evidence type="ECO:0000256" key="1">
    <source>
        <dbReference type="SAM" id="Phobius"/>
    </source>
</evidence>
<reference evidence="2" key="2">
    <citation type="submission" date="2022-12" db="EMBL/GenBank/DDBJ databases">
        <authorList>
            <person name="Dechsakulwatana C."/>
            <person name="Rungsihiranrut A."/>
            <person name="Muangchinda C."/>
            <person name="Ningthoujam R."/>
            <person name="Klankeo P."/>
            <person name="Pinyakong O."/>
        </authorList>
    </citation>
    <scope>NUCLEOTIDE SEQUENCE</scope>
    <source>
        <strain evidence="2">TL01-2</strain>
    </source>
</reference>
<protein>
    <submittedName>
        <fullName evidence="2">Uncharacterized protein</fullName>
    </submittedName>
</protein>
<keyword evidence="1" id="KW-0812">Transmembrane</keyword>
<gene>
    <name evidence="2" type="ORF">O0Q50_19350</name>
</gene>
<feature type="transmembrane region" description="Helical" evidence="1">
    <location>
        <begin position="6"/>
        <end position="24"/>
    </location>
</feature>
<reference evidence="2" key="1">
    <citation type="journal article" date="2022" name="J Environ Chem Eng">
        <title>Biodegradation of petroleum oil using a constructed nonpathogenic and heavy metal-tolerant bacterial consortium isolated from marine sponges.</title>
        <authorList>
            <person name="Dechsakulwatana C."/>
            <person name="Rungsihiranrut A."/>
            <person name="Muangchinda C."/>
            <person name="Ningthoujam R."/>
            <person name="Klankeo P."/>
            <person name="Pinyakong O."/>
        </authorList>
    </citation>
    <scope>NUCLEOTIDE SEQUENCE</scope>
    <source>
        <strain evidence="2">TL01-2</strain>
    </source>
</reference>
<sequence>MKNKFLTLFGLIMTLIFTCPYFLLSFKAEGLERVPDHMDPWTIINYVEDNKYEVLKSGIPNQTLPNYEEFKDKCLPFAKKGVLVEYGGNGLPTIIKGVKPGEERPECPKKEYGYGANIVQPDSLDGEIVTGMFSCYRHSIDERGFTLGTYDVATKSGLDNPPYGTTIYAKNLENNKTLVLKKKDIGTLPTKGVVLDLRPKAFKEIGGNSNCDDWIRKGLYYHD</sequence>
<organism evidence="2 3">
    <name type="scientific">Priestia aryabhattai</name>
    <name type="common">Bacillus aryabhattai</name>
    <dbReference type="NCBI Taxonomy" id="412384"/>
    <lineage>
        <taxon>Bacteria</taxon>
        <taxon>Bacillati</taxon>
        <taxon>Bacillota</taxon>
        <taxon>Bacilli</taxon>
        <taxon>Bacillales</taxon>
        <taxon>Bacillaceae</taxon>
        <taxon>Priestia</taxon>
    </lineage>
</organism>
<comment type="caution">
    <text evidence="2">The sequence shown here is derived from an EMBL/GenBank/DDBJ whole genome shotgun (WGS) entry which is preliminary data.</text>
</comment>
<keyword evidence="1" id="KW-0472">Membrane</keyword>
<dbReference type="EMBL" id="JAPTGD010000002">
    <property type="protein sequence ID" value="MDU9693331.1"/>
    <property type="molecule type" value="Genomic_DNA"/>
</dbReference>